<comment type="similarity">
    <text evidence="2 6">Belongs to the peptidase S26 family.</text>
</comment>
<dbReference type="EC" id="3.4.21.89" evidence="6"/>
<comment type="caution">
    <text evidence="8">The sequence shown here is derived from an EMBL/GenBank/DDBJ whole genome shotgun (WGS) entry which is preliminary data.</text>
</comment>
<comment type="subcellular location">
    <subcellularLocation>
        <location evidence="1">Cell membrane</location>
        <topology evidence="1">Single-pass type II membrane protein</topology>
    </subcellularLocation>
    <subcellularLocation>
        <location evidence="6">Membrane</location>
        <topology evidence="6">Single-pass type II membrane protein</topology>
    </subcellularLocation>
</comment>
<dbReference type="EMBL" id="SAUN01000001">
    <property type="protein sequence ID" value="RVX45581.1"/>
    <property type="molecule type" value="Genomic_DNA"/>
</dbReference>
<feature type="active site" evidence="5">
    <location>
        <position position="86"/>
    </location>
</feature>
<evidence type="ECO:0000256" key="3">
    <source>
        <dbReference type="ARBA" id="ARBA00022670"/>
    </source>
</evidence>
<dbReference type="GO" id="GO:0005886">
    <property type="term" value="C:plasma membrane"/>
    <property type="evidence" value="ECO:0007669"/>
    <property type="project" value="UniProtKB-SubCell"/>
</dbReference>
<feature type="active site" evidence="5">
    <location>
        <position position="36"/>
    </location>
</feature>
<dbReference type="NCBIfam" id="TIGR02227">
    <property type="entry name" value="sigpep_I_bact"/>
    <property type="match status" value="1"/>
</dbReference>
<dbReference type="GO" id="GO:0004252">
    <property type="term" value="F:serine-type endopeptidase activity"/>
    <property type="evidence" value="ECO:0007669"/>
    <property type="project" value="InterPro"/>
</dbReference>
<feature type="domain" description="Peptidase S26" evidence="7">
    <location>
        <begin position="104"/>
        <end position="143"/>
    </location>
</feature>
<dbReference type="Proteomes" id="UP000284824">
    <property type="component" value="Unassembled WGS sequence"/>
</dbReference>
<dbReference type="InterPro" id="IPR019533">
    <property type="entry name" value="Peptidase_S26"/>
</dbReference>
<dbReference type="PANTHER" id="PTHR43390:SF1">
    <property type="entry name" value="CHLOROPLAST PROCESSING PEPTIDASE"/>
    <property type="match status" value="1"/>
</dbReference>
<keyword evidence="3 6" id="KW-0645">Protease</keyword>
<evidence type="ECO:0000256" key="1">
    <source>
        <dbReference type="ARBA" id="ARBA00004401"/>
    </source>
</evidence>
<dbReference type="InterPro" id="IPR000223">
    <property type="entry name" value="Pept_S26A_signal_pept_1"/>
</dbReference>
<protein>
    <recommendedName>
        <fullName evidence="6">Signal peptidase I</fullName>
        <ecNumber evidence="6">3.4.21.89</ecNumber>
    </recommendedName>
</protein>
<evidence type="ECO:0000313" key="9">
    <source>
        <dbReference type="Proteomes" id="UP000284824"/>
    </source>
</evidence>
<dbReference type="InterPro" id="IPR036286">
    <property type="entry name" value="LexA/Signal_pep-like_sf"/>
</dbReference>
<proteinExistence type="inferred from homology"/>
<gene>
    <name evidence="8" type="ORF">EDD27_8392</name>
</gene>
<name>A0A438MJK7_9ACTN</name>
<dbReference type="PROSITE" id="PS00501">
    <property type="entry name" value="SPASE_I_1"/>
    <property type="match status" value="1"/>
</dbReference>
<evidence type="ECO:0000259" key="7">
    <source>
        <dbReference type="Pfam" id="PF10502"/>
    </source>
</evidence>
<organism evidence="8 9">
    <name type="scientific">Nonomuraea polychroma</name>
    <dbReference type="NCBI Taxonomy" id="46176"/>
    <lineage>
        <taxon>Bacteria</taxon>
        <taxon>Bacillati</taxon>
        <taxon>Actinomycetota</taxon>
        <taxon>Actinomycetes</taxon>
        <taxon>Streptosporangiales</taxon>
        <taxon>Streptosporangiaceae</taxon>
        <taxon>Nonomuraea</taxon>
    </lineage>
</organism>
<keyword evidence="4 6" id="KW-0378">Hydrolase</keyword>
<feature type="domain" description="Peptidase S26" evidence="7">
    <location>
        <begin position="11"/>
        <end position="96"/>
    </location>
</feature>
<dbReference type="PRINTS" id="PR00727">
    <property type="entry name" value="LEADERPTASE"/>
</dbReference>
<dbReference type="PANTHER" id="PTHR43390">
    <property type="entry name" value="SIGNAL PEPTIDASE I"/>
    <property type="match status" value="1"/>
</dbReference>
<evidence type="ECO:0000256" key="5">
    <source>
        <dbReference type="PIRSR" id="PIRSR600223-1"/>
    </source>
</evidence>
<reference evidence="8 9" key="1">
    <citation type="submission" date="2019-01" db="EMBL/GenBank/DDBJ databases">
        <title>Sequencing the genomes of 1000 actinobacteria strains.</title>
        <authorList>
            <person name="Klenk H.-P."/>
        </authorList>
    </citation>
    <scope>NUCLEOTIDE SEQUENCE [LARGE SCALE GENOMIC DNA]</scope>
    <source>
        <strain evidence="8 9">DSM 43925</strain>
    </source>
</reference>
<evidence type="ECO:0000256" key="4">
    <source>
        <dbReference type="ARBA" id="ARBA00022801"/>
    </source>
</evidence>
<dbReference type="GO" id="GO:0006465">
    <property type="term" value="P:signal peptide processing"/>
    <property type="evidence" value="ECO:0007669"/>
    <property type="project" value="InterPro"/>
</dbReference>
<sequence>MTMFAWTAGLLAVAGLLLVLLVLRRRLAVVVVSGLSMEPTFHAGDRLLVRRTRLARISVGDVVVFETPDWLGIGEPPPPERRWMVKRVVALPGDPVPDSVRAVVPERRVAPDRLVVLGDNPSASFDSRQCGFVDAGTLLGVALRRMS</sequence>
<accession>A0A438MJK7</accession>
<dbReference type="Gene3D" id="2.10.109.10">
    <property type="entry name" value="Umud Fragment, subunit A"/>
    <property type="match status" value="1"/>
</dbReference>
<evidence type="ECO:0000256" key="6">
    <source>
        <dbReference type="RuleBase" id="RU362042"/>
    </source>
</evidence>
<keyword evidence="9" id="KW-1185">Reference proteome</keyword>
<comment type="catalytic activity">
    <reaction evidence="6">
        <text>Cleavage of hydrophobic, N-terminal signal or leader sequences from secreted and periplasmic proteins.</text>
        <dbReference type="EC" id="3.4.21.89"/>
    </reaction>
</comment>
<dbReference type="InterPro" id="IPR019756">
    <property type="entry name" value="Pept_S26A_signal_pept_1_Ser-AS"/>
</dbReference>
<dbReference type="GO" id="GO:0009003">
    <property type="term" value="F:signal peptidase activity"/>
    <property type="evidence" value="ECO:0007669"/>
    <property type="project" value="UniProtKB-EC"/>
</dbReference>
<evidence type="ECO:0000256" key="2">
    <source>
        <dbReference type="ARBA" id="ARBA00009370"/>
    </source>
</evidence>
<dbReference type="Pfam" id="PF10502">
    <property type="entry name" value="Peptidase_S26"/>
    <property type="match status" value="2"/>
</dbReference>
<evidence type="ECO:0000313" key="8">
    <source>
        <dbReference type="EMBL" id="RVX45581.1"/>
    </source>
</evidence>
<dbReference type="CDD" id="cd06530">
    <property type="entry name" value="S26_SPase_I"/>
    <property type="match status" value="1"/>
</dbReference>
<dbReference type="AlphaFoldDB" id="A0A438MJK7"/>
<dbReference type="SUPFAM" id="SSF51306">
    <property type="entry name" value="LexA/Signal peptidase"/>
    <property type="match status" value="1"/>
</dbReference>
<dbReference type="RefSeq" id="WP_206641875.1">
    <property type="nucleotide sequence ID" value="NZ_SAUN01000001.1"/>
</dbReference>